<dbReference type="InterPro" id="IPR051058">
    <property type="entry name" value="GDSL_Est/Lipase"/>
</dbReference>
<proteinExistence type="predicted"/>
<dbReference type="PANTHER" id="PTHR45648:SF85">
    <property type="entry name" value="A, PUTATIVE (AFU_ORTHOLOGUE AFUA_2G10760)-RELATED"/>
    <property type="match status" value="1"/>
</dbReference>
<gene>
    <name evidence="3" type="ORF">LECACI_7A008278</name>
</gene>
<evidence type="ECO:0000256" key="1">
    <source>
        <dbReference type="ARBA" id="ARBA00022801"/>
    </source>
</evidence>
<protein>
    <submittedName>
        <fullName evidence="3">Carbohydrate esterase family 16</fullName>
    </submittedName>
</protein>
<dbReference type="SUPFAM" id="SSF52266">
    <property type="entry name" value="SGNH hydrolase"/>
    <property type="match status" value="1"/>
</dbReference>
<dbReference type="Pfam" id="PF00657">
    <property type="entry name" value="Lipase_GDSL"/>
    <property type="match status" value="1"/>
</dbReference>
<dbReference type="CDD" id="cd01846">
    <property type="entry name" value="fatty_acyltransferase_like"/>
    <property type="match status" value="1"/>
</dbReference>
<keyword evidence="2" id="KW-0472">Membrane</keyword>
<name>A0AAI8Z5L1_9PEZI</name>
<dbReference type="Gene3D" id="3.40.50.1110">
    <property type="entry name" value="SGNH hydrolase"/>
    <property type="match status" value="1"/>
</dbReference>
<organism evidence="3 4">
    <name type="scientific">Lecanosticta acicola</name>
    <dbReference type="NCBI Taxonomy" id="111012"/>
    <lineage>
        <taxon>Eukaryota</taxon>
        <taxon>Fungi</taxon>
        <taxon>Dikarya</taxon>
        <taxon>Ascomycota</taxon>
        <taxon>Pezizomycotina</taxon>
        <taxon>Dothideomycetes</taxon>
        <taxon>Dothideomycetidae</taxon>
        <taxon>Mycosphaerellales</taxon>
        <taxon>Mycosphaerellaceae</taxon>
        <taxon>Lecanosticta</taxon>
    </lineage>
</organism>
<keyword evidence="4" id="KW-1185">Reference proteome</keyword>
<dbReference type="EMBL" id="CAVMBE010000078">
    <property type="protein sequence ID" value="CAK4033120.1"/>
    <property type="molecule type" value="Genomic_DNA"/>
</dbReference>
<comment type="caution">
    <text evidence="3">The sequence shown here is derived from an EMBL/GenBank/DDBJ whole genome shotgun (WGS) entry which is preliminary data.</text>
</comment>
<keyword evidence="2" id="KW-1133">Transmembrane helix</keyword>
<feature type="transmembrane region" description="Helical" evidence="2">
    <location>
        <begin position="21"/>
        <end position="39"/>
    </location>
</feature>
<dbReference type="GO" id="GO:0016788">
    <property type="term" value="F:hydrolase activity, acting on ester bonds"/>
    <property type="evidence" value="ECO:0007669"/>
    <property type="project" value="InterPro"/>
</dbReference>
<reference evidence="3" key="1">
    <citation type="submission" date="2023-11" db="EMBL/GenBank/DDBJ databases">
        <authorList>
            <person name="Alioto T."/>
            <person name="Alioto T."/>
            <person name="Gomez Garrido J."/>
        </authorList>
    </citation>
    <scope>NUCLEOTIDE SEQUENCE</scope>
</reference>
<dbReference type="InterPro" id="IPR001087">
    <property type="entry name" value="GDSL"/>
</dbReference>
<evidence type="ECO:0000256" key="2">
    <source>
        <dbReference type="SAM" id="Phobius"/>
    </source>
</evidence>
<evidence type="ECO:0000313" key="3">
    <source>
        <dbReference type="EMBL" id="CAK4033120.1"/>
    </source>
</evidence>
<keyword evidence="2" id="KW-0812">Transmembrane</keyword>
<dbReference type="PANTHER" id="PTHR45648">
    <property type="entry name" value="GDSL LIPASE/ACYLHYDROLASE FAMILY PROTEIN (AFU_ORTHOLOGUE AFUA_4G14700)"/>
    <property type="match status" value="1"/>
</dbReference>
<sequence length="375" mass="43144">MDQKPFAPAQPSAWRRLRIRNIIGIIVLLFLGYRVLGPARPPAIQETNSPVYLHDGLRKYWPGFSELKHIIFFGDSYTSTRFLPANAPPSESNPFGNPPFPGNVSHKRPLWSDYLVTTYNESLLTAINLAWGGATVDDRLIVPFIDVIEGLNRQVGNNYLDKYAPNAPNKATSSFAWNNHDTLVVFWFGINDVQGAWLWENRTAVLERDLATYRENVEQVYQTGARNFLFFNIPPIERAPLTLVLTEDLQNRKRAEVLNWNEEVAQLVRDFTKKHRDVTAFWWDAYRSYNRVLDAPCSHPETCGLKDLTTACPAYALKLQMEVLESWEQSDPSCPYPLKEYFWMDELHHGYHMHAVTAQGVVQMLKATPKNYWPV</sequence>
<dbReference type="AlphaFoldDB" id="A0AAI8Z5L1"/>
<accession>A0AAI8Z5L1</accession>
<dbReference type="Proteomes" id="UP001296104">
    <property type="component" value="Unassembled WGS sequence"/>
</dbReference>
<evidence type="ECO:0000313" key="4">
    <source>
        <dbReference type="Proteomes" id="UP001296104"/>
    </source>
</evidence>
<keyword evidence="1" id="KW-0378">Hydrolase</keyword>
<dbReference type="InterPro" id="IPR036514">
    <property type="entry name" value="SGNH_hydro_sf"/>
</dbReference>